<dbReference type="Proteomes" id="UP000326757">
    <property type="component" value="Unassembled WGS sequence"/>
</dbReference>
<dbReference type="AlphaFoldDB" id="A0A5N6KG32"/>
<proteinExistence type="predicted"/>
<evidence type="ECO:0000313" key="2">
    <source>
        <dbReference type="Proteomes" id="UP000326757"/>
    </source>
</evidence>
<comment type="caution">
    <text evidence="1">The sequence shown here is derived from an EMBL/GenBank/DDBJ whole genome shotgun (WGS) entry which is preliminary data.</text>
</comment>
<keyword evidence="2" id="KW-1185">Reference proteome</keyword>
<protein>
    <submittedName>
        <fullName evidence="1">Uncharacterized protein</fullName>
    </submittedName>
</protein>
<dbReference type="EMBL" id="VIGI01000003">
    <property type="protein sequence ID" value="KAB8302259.1"/>
    <property type="molecule type" value="Genomic_DNA"/>
</dbReference>
<sequence>MSSLATASSQSIRRESPPIYLGTSSGSSIAKIGTSISPLSSPSFVRSFKGCAVPPNLVGISEEAAVQKFVNMMPIMKLMGKGKSSEVTAFTQYDADPELVDVSDLTEAFKIDTLLPDEVPITTMRSASLGSIPTTQWDKPKVKAYKPYRSLGDTETRKPKQMIERENGDIFEDAEVESQSCGETYVEFNTAPSSPMRRLSAADRRDMDGPYDDRPKFPSGATMQDFCALPAHLRGPCFEVSPRTSVLDGPHAIPNMDKILAMNKGDVSGESILVKPLEPLQETLSESSSKVIGNCMGQSDGTTPARAMVPDVGGDSPVPELPVDTLAKDKKGEKRTHKAINKFRSGIRKSRYRCLRTPVLVVLVGKELSKPTRTAIENIASGLPSGIGDVKPLPA</sequence>
<gene>
    <name evidence="1" type="ORF">EYC80_005700</name>
</gene>
<accession>A0A5N6KG32</accession>
<organism evidence="1 2">
    <name type="scientific">Monilinia laxa</name>
    <name type="common">Brown rot fungus</name>
    <name type="synonym">Sclerotinia laxa</name>
    <dbReference type="NCBI Taxonomy" id="61186"/>
    <lineage>
        <taxon>Eukaryota</taxon>
        <taxon>Fungi</taxon>
        <taxon>Dikarya</taxon>
        <taxon>Ascomycota</taxon>
        <taxon>Pezizomycotina</taxon>
        <taxon>Leotiomycetes</taxon>
        <taxon>Helotiales</taxon>
        <taxon>Sclerotiniaceae</taxon>
        <taxon>Monilinia</taxon>
    </lineage>
</organism>
<evidence type="ECO:0000313" key="1">
    <source>
        <dbReference type="EMBL" id="KAB8302259.1"/>
    </source>
</evidence>
<reference evidence="1 2" key="1">
    <citation type="submission" date="2019-06" db="EMBL/GenBank/DDBJ databases">
        <title>Genome Sequence of the Brown Rot Fungal Pathogen Monilinia laxa.</title>
        <authorList>
            <person name="De Miccolis Angelini R.M."/>
            <person name="Landi L."/>
            <person name="Abate D."/>
            <person name="Pollastro S."/>
            <person name="Romanazzi G."/>
            <person name="Faretra F."/>
        </authorList>
    </citation>
    <scope>NUCLEOTIDE SEQUENCE [LARGE SCALE GENOMIC DNA]</scope>
    <source>
        <strain evidence="1 2">Mlax316</strain>
    </source>
</reference>
<name>A0A5N6KG32_MONLA</name>
<dbReference type="OrthoDB" id="3529488at2759"/>